<evidence type="ECO:0000256" key="3">
    <source>
        <dbReference type="PIRSR" id="PIRSR000097-2"/>
    </source>
</evidence>
<evidence type="ECO:0000313" key="6">
    <source>
        <dbReference type="EMBL" id="EIE21389.1"/>
    </source>
</evidence>
<accession>I0YSM0</accession>
<organism evidence="6 7">
    <name type="scientific">Coccomyxa subellipsoidea (strain C-169)</name>
    <name type="common">Green microalga</name>
    <dbReference type="NCBI Taxonomy" id="574566"/>
    <lineage>
        <taxon>Eukaryota</taxon>
        <taxon>Viridiplantae</taxon>
        <taxon>Chlorophyta</taxon>
        <taxon>core chlorophytes</taxon>
        <taxon>Trebouxiophyceae</taxon>
        <taxon>Trebouxiophyceae incertae sedis</taxon>
        <taxon>Coccomyxaceae</taxon>
        <taxon>Coccomyxa</taxon>
        <taxon>Coccomyxa subellipsoidea</taxon>
    </lineage>
</organism>
<evidence type="ECO:0000256" key="4">
    <source>
        <dbReference type="PIRSR" id="PIRSR000097-3"/>
    </source>
</evidence>
<dbReference type="InterPro" id="IPR036812">
    <property type="entry name" value="NAD(P)_OxRdtase_dom_sf"/>
</dbReference>
<dbReference type="Proteomes" id="UP000007264">
    <property type="component" value="Unassembled WGS sequence"/>
</dbReference>
<dbReference type="InterPro" id="IPR023210">
    <property type="entry name" value="NADP_OxRdtase_dom"/>
</dbReference>
<evidence type="ECO:0000259" key="5">
    <source>
        <dbReference type="Pfam" id="PF00248"/>
    </source>
</evidence>
<dbReference type="AlphaFoldDB" id="I0YSM0"/>
<protein>
    <submittedName>
        <fullName evidence="6">Low CO2-induced aldose reductase</fullName>
    </submittedName>
</protein>
<dbReference type="FunFam" id="3.20.20.100:FF:000002">
    <property type="entry name" value="2,5-diketo-D-gluconic acid reductase A"/>
    <property type="match status" value="1"/>
</dbReference>
<dbReference type="PRINTS" id="PR00069">
    <property type="entry name" value="ALDKETRDTASE"/>
</dbReference>
<feature type="active site" description="Proton donor" evidence="2">
    <location>
        <position position="59"/>
    </location>
</feature>
<comment type="caution">
    <text evidence="6">The sequence shown here is derived from an EMBL/GenBank/DDBJ whole genome shotgun (WGS) entry which is preliminary data.</text>
</comment>
<reference evidence="6 7" key="1">
    <citation type="journal article" date="2012" name="Genome Biol.">
        <title>The genome of the polar eukaryotic microalga coccomyxa subellipsoidea reveals traits of cold adaptation.</title>
        <authorList>
            <person name="Blanc G."/>
            <person name="Agarkova I."/>
            <person name="Grimwood J."/>
            <person name="Kuo A."/>
            <person name="Brueggeman A."/>
            <person name="Dunigan D."/>
            <person name="Gurnon J."/>
            <person name="Ladunga I."/>
            <person name="Lindquist E."/>
            <person name="Lucas S."/>
            <person name="Pangilinan J."/>
            <person name="Proschold T."/>
            <person name="Salamov A."/>
            <person name="Schmutz J."/>
            <person name="Weeks D."/>
            <person name="Yamada T."/>
            <person name="Claverie J.M."/>
            <person name="Grigoriev I."/>
            <person name="Van Etten J."/>
            <person name="Lomsadze A."/>
            <person name="Borodovsky M."/>
        </authorList>
    </citation>
    <scope>NUCLEOTIDE SEQUENCE [LARGE SCALE GENOMIC DNA]</scope>
    <source>
        <strain evidence="6 7">C-169</strain>
    </source>
</reference>
<dbReference type="PIRSF" id="PIRSF000097">
    <property type="entry name" value="AKR"/>
    <property type="match status" value="1"/>
</dbReference>
<dbReference type="InterPro" id="IPR018170">
    <property type="entry name" value="Aldo/ket_reductase_CS"/>
</dbReference>
<evidence type="ECO:0000256" key="2">
    <source>
        <dbReference type="PIRSR" id="PIRSR000097-1"/>
    </source>
</evidence>
<dbReference type="eggNOG" id="KOG1577">
    <property type="taxonomic scope" value="Eukaryota"/>
</dbReference>
<sequence>MTQSQQYEVVDIPRAKLNNGASIPLLGLGTWKASADEVGAVVEKALRLGYRHIDEAAMYGNQEGVGRTFTKLFKEGKIKREDIWVTSKLHNRDHAADAVRPAIEKVLKELQIEQLDLFLMHWPVSGNKGDTVDPPIKETWQAMEKLVDEGLTRSIGISNFSVKKIKDLLSYARITPAVNQIEVHPFFRNQYNIDFCHSKGIHVTAYSPLGTPDSASMMKRHGDTPSLLQEEAVKKVADKLGKSPAQVLVRWGIQHGTSVIPKASSEPHLRSNLDVLNWELPKDDFKAISSIQFQARFVDGSMWLQPEGPYRTLDDVWDGEMGEEVKKEE</sequence>
<evidence type="ECO:0000313" key="7">
    <source>
        <dbReference type="Proteomes" id="UP000007264"/>
    </source>
</evidence>
<dbReference type="Gene3D" id="3.20.20.100">
    <property type="entry name" value="NADP-dependent oxidoreductase domain"/>
    <property type="match status" value="1"/>
</dbReference>
<dbReference type="PANTHER" id="PTHR11732">
    <property type="entry name" value="ALDO/KETO REDUCTASE"/>
    <property type="match status" value="1"/>
</dbReference>
<dbReference type="RefSeq" id="XP_005645933.1">
    <property type="nucleotide sequence ID" value="XM_005645876.1"/>
</dbReference>
<evidence type="ECO:0000256" key="1">
    <source>
        <dbReference type="ARBA" id="ARBA00023002"/>
    </source>
</evidence>
<dbReference type="PROSITE" id="PS00062">
    <property type="entry name" value="ALDOKETO_REDUCTASE_2"/>
    <property type="match status" value="1"/>
</dbReference>
<dbReference type="EMBL" id="AGSI01000012">
    <property type="protein sequence ID" value="EIE21389.1"/>
    <property type="molecule type" value="Genomic_DNA"/>
</dbReference>
<dbReference type="InterPro" id="IPR020471">
    <property type="entry name" value="AKR"/>
</dbReference>
<name>I0YSM0_COCSC</name>
<feature type="domain" description="NADP-dependent oxidoreductase" evidence="5">
    <location>
        <begin position="26"/>
        <end position="291"/>
    </location>
</feature>
<dbReference type="Pfam" id="PF00248">
    <property type="entry name" value="Aldo_ket_red"/>
    <property type="match status" value="1"/>
</dbReference>
<dbReference type="GeneID" id="17039373"/>
<keyword evidence="7" id="KW-1185">Reference proteome</keyword>
<dbReference type="SUPFAM" id="SSF51430">
    <property type="entry name" value="NAD(P)-linked oxidoreductase"/>
    <property type="match status" value="1"/>
</dbReference>
<feature type="binding site" evidence="3">
    <location>
        <position position="121"/>
    </location>
    <ligand>
        <name>substrate</name>
    </ligand>
</feature>
<dbReference type="KEGG" id="csl:COCSUDRAFT_56609"/>
<dbReference type="GO" id="GO:0016616">
    <property type="term" value="F:oxidoreductase activity, acting on the CH-OH group of donors, NAD or NADP as acceptor"/>
    <property type="evidence" value="ECO:0007669"/>
    <property type="project" value="UniProtKB-ARBA"/>
</dbReference>
<dbReference type="OrthoDB" id="416253at2759"/>
<feature type="site" description="Lowers pKa of active site Tyr" evidence="4">
    <location>
        <position position="88"/>
    </location>
</feature>
<dbReference type="STRING" id="574566.I0YSM0"/>
<keyword evidence="1" id="KW-0560">Oxidoreductase</keyword>
<gene>
    <name evidence="6" type="ORF">COCSUDRAFT_56609</name>
</gene>
<proteinExistence type="predicted"/>